<dbReference type="SUPFAM" id="SSF51101">
    <property type="entry name" value="Mannose-binding lectins"/>
    <property type="match status" value="1"/>
</dbReference>
<proteinExistence type="predicted"/>
<dbReference type="AlphaFoldDB" id="A0A8J3SC50"/>
<gene>
    <name evidence="2" type="ORF">Pro02_74870</name>
</gene>
<evidence type="ECO:0000313" key="3">
    <source>
        <dbReference type="Proteomes" id="UP000655044"/>
    </source>
</evidence>
<feature type="compositionally biased region" description="Polar residues" evidence="1">
    <location>
        <begin position="11"/>
        <end position="26"/>
    </location>
</feature>
<evidence type="ECO:0000256" key="1">
    <source>
        <dbReference type="SAM" id="MobiDB-lite"/>
    </source>
</evidence>
<dbReference type="InterPro" id="IPR036404">
    <property type="entry name" value="Jacalin-like_lectin_dom_sf"/>
</dbReference>
<comment type="caution">
    <text evidence="2">The sequence shown here is derived from an EMBL/GenBank/DDBJ whole genome shotgun (WGS) entry which is preliminary data.</text>
</comment>
<name>A0A8J3SC50_PLARO</name>
<keyword evidence="3" id="KW-1185">Reference proteome</keyword>
<reference evidence="2" key="1">
    <citation type="submission" date="2021-01" db="EMBL/GenBank/DDBJ databases">
        <title>Whole genome shotgun sequence of Planobispora rosea NBRC 15558.</title>
        <authorList>
            <person name="Komaki H."/>
            <person name="Tamura T."/>
        </authorList>
    </citation>
    <scope>NUCLEOTIDE SEQUENCE</scope>
    <source>
        <strain evidence="2">NBRC 15558</strain>
    </source>
</reference>
<protein>
    <submittedName>
        <fullName evidence="2">Uncharacterized protein</fullName>
    </submittedName>
</protein>
<evidence type="ECO:0000313" key="2">
    <source>
        <dbReference type="EMBL" id="GIH89079.1"/>
    </source>
</evidence>
<sequence>MAATGRYGSINAHSASVTSKRTTSEFYQPRSARHRAPPRSEPQTAPSAGRTLAGGTPTADCVSSTVPAGWRIAGFHGRAGQEMDRLGMIYTPIG</sequence>
<dbReference type="Gene3D" id="2.100.10.30">
    <property type="entry name" value="Jacalin-like lectin domain"/>
    <property type="match status" value="1"/>
</dbReference>
<feature type="region of interest" description="Disordered" evidence="1">
    <location>
        <begin position="1"/>
        <end position="60"/>
    </location>
</feature>
<accession>A0A8J3SC50</accession>
<dbReference type="EMBL" id="BOOI01000103">
    <property type="protein sequence ID" value="GIH89079.1"/>
    <property type="molecule type" value="Genomic_DNA"/>
</dbReference>
<organism evidence="2 3">
    <name type="scientific">Planobispora rosea</name>
    <dbReference type="NCBI Taxonomy" id="35762"/>
    <lineage>
        <taxon>Bacteria</taxon>
        <taxon>Bacillati</taxon>
        <taxon>Actinomycetota</taxon>
        <taxon>Actinomycetes</taxon>
        <taxon>Streptosporangiales</taxon>
        <taxon>Streptosporangiaceae</taxon>
        <taxon>Planobispora</taxon>
    </lineage>
</organism>
<dbReference type="Proteomes" id="UP000655044">
    <property type="component" value="Unassembled WGS sequence"/>
</dbReference>